<gene>
    <name evidence="6 7" type="primary">bamC</name>
    <name evidence="7" type="ORF">FBQ74_07795</name>
</gene>
<comment type="subunit">
    <text evidence="6">Part of the Bam complex.</text>
</comment>
<evidence type="ECO:0000256" key="1">
    <source>
        <dbReference type="ARBA" id="ARBA00022729"/>
    </source>
</evidence>
<dbReference type="Gene3D" id="3.30.310.170">
    <property type="entry name" value="Outer membrane protein assembly factor BamC"/>
    <property type="match status" value="1"/>
</dbReference>
<dbReference type="KEGG" id="salk:FBQ74_07795"/>
<dbReference type="EMBL" id="CP039852">
    <property type="protein sequence ID" value="QCZ93394.1"/>
    <property type="molecule type" value="Genomic_DNA"/>
</dbReference>
<evidence type="ECO:0000256" key="4">
    <source>
        <dbReference type="ARBA" id="ARBA00023237"/>
    </source>
</evidence>
<dbReference type="InterPro" id="IPR010653">
    <property type="entry name" value="NlpB/DapX"/>
</dbReference>
<dbReference type="RefSeq" id="WP_139756139.1">
    <property type="nucleotide sequence ID" value="NZ_CP039852.1"/>
</dbReference>
<dbReference type="AlphaFoldDB" id="A0A5B7YCQ7"/>
<organism evidence="7 8">
    <name type="scientific">Salinimonas iocasae</name>
    <dbReference type="NCBI Taxonomy" id="2572577"/>
    <lineage>
        <taxon>Bacteria</taxon>
        <taxon>Pseudomonadati</taxon>
        <taxon>Pseudomonadota</taxon>
        <taxon>Gammaproteobacteria</taxon>
        <taxon>Alteromonadales</taxon>
        <taxon>Alteromonadaceae</taxon>
        <taxon>Alteromonas/Salinimonas group</taxon>
        <taxon>Salinimonas</taxon>
    </lineage>
</organism>
<evidence type="ECO:0000256" key="6">
    <source>
        <dbReference type="HAMAP-Rule" id="MF_00924"/>
    </source>
</evidence>
<dbReference type="PROSITE" id="PS51257">
    <property type="entry name" value="PROKAR_LIPOPROTEIN"/>
    <property type="match status" value="1"/>
</dbReference>
<evidence type="ECO:0000313" key="7">
    <source>
        <dbReference type="EMBL" id="QCZ93394.1"/>
    </source>
</evidence>
<evidence type="ECO:0000256" key="5">
    <source>
        <dbReference type="ARBA" id="ARBA00023288"/>
    </source>
</evidence>
<dbReference type="Proteomes" id="UP000304912">
    <property type="component" value="Chromosome"/>
</dbReference>
<dbReference type="OrthoDB" id="5598420at2"/>
<protein>
    <recommendedName>
        <fullName evidence="6">Outer membrane protein assembly factor BamC</fullName>
    </recommendedName>
</protein>
<dbReference type="InterPro" id="IPR042268">
    <property type="entry name" value="BamC_C"/>
</dbReference>
<keyword evidence="3 6" id="KW-0564">Palmitate</keyword>
<keyword evidence="2 6" id="KW-0472">Membrane</keyword>
<dbReference type="GO" id="GO:0051205">
    <property type="term" value="P:protein insertion into membrane"/>
    <property type="evidence" value="ECO:0007669"/>
    <property type="project" value="UniProtKB-UniRule"/>
</dbReference>
<dbReference type="HAMAP" id="MF_00924">
    <property type="entry name" value="OM_assembly_BamC"/>
    <property type="match status" value="1"/>
</dbReference>
<comment type="similarity">
    <text evidence="6">Belongs to the BamC family.</text>
</comment>
<evidence type="ECO:0000256" key="3">
    <source>
        <dbReference type="ARBA" id="ARBA00023139"/>
    </source>
</evidence>
<reference evidence="7 8" key="1">
    <citation type="submission" date="2019-04" db="EMBL/GenBank/DDBJ databases">
        <title>Salinimonas iocasae sp. nov., a halophilic bacterium isolated from the outer tube casing of tubeworms in Okinawa Trough.</title>
        <authorList>
            <person name="Zhang H."/>
            <person name="Wang H."/>
            <person name="Li C."/>
        </authorList>
    </citation>
    <scope>NUCLEOTIDE SEQUENCE [LARGE SCALE GENOMIC DNA]</scope>
    <source>
        <strain evidence="7 8">KX18D6</strain>
    </source>
</reference>
<keyword evidence="4 6" id="KW-0998">Cell outer membrane</keyword>
<keyword evidence="8" id="KW-1185">Reference proteome</keyword>
<comment type="function">
    <text evidence="6">Part of the outer membrane protein assembly complex, which is involved in assembly and insertion of beta-barrel proteins into the outer membrane.</text>
</comment>
<dbReference type="GO" id="GO:0043165">
    <property type="term" value="P:Gram-negative-bacterium-type cell outer membrane assembly"/>
    <property type="evidence" value="ECO:0007669"/>
    <property type="project" value="UniProtKB-UniRule"/>
</dbReference>
<comment type="subcellular location">
    <subcellularLocation>
        <location evidence="6">Cell outer membrane</location>
        <topology evidence="6">Lipid-anchor</topology>
    </subcellularLocation>
</comment>
<dbReference type="GO" id="GO:0009279">
    <property type="term" value="C:cell outer membrane"/>
    <property type="evidence" value="ECO:0007669"/>
    <property type="project" value="UniProtKB-SubCell"/>
</dbReference>
<accession>A0A5B7YCQ7</accession>
<dbReference type="InterPro" id="IPR014524">
    <property type="entry name" value="BamC"/>
</dbReference>
<sequence length="370" mass="41775">MSKSLALVSGLVVLSLAGCSSQLEKSTATGSYKYLKAEQQPKIQVPDELNQPEFSDEYALPTLGQGADKGLVGRDLRIVSPALVHPLVTGSHVQEGSEGAVVTFDQVDDRQPLSQAIWNAVKSFLDKQNVGISQFDEAQNVLVTDWFVLSEEVEDEDSPWYAWSSDIDAEKKRRFKFMLDVKPHGRTASLRTELVEFEQQLGDNTVTEINDFARHREEVDILNEVISHYEYQIQLDNNRRIAEIRQGLQTEMSFNKDGDPAILVKGQYDVVWPRMLLVLRKLGFDVKDLDKSTGLLFVTFNGDDDGWWNNLFSGDSELLDEGDYRLQIARSGDNTTVTFMDDESQPFTAKEVTDLYDPFSEVMTQDNLDI</sequence>
<dbReference type="Gene3D" id="3.30.530.50">
    <property type="match status" value="1"/>
</dbReference>
<proteinExistence type="inferred from homology"/>
<dbReference type="Pfam" id="PF06804">
    <property type="entry name" value="Lipoprotein_18"/>
    <property type="match status" value="1"/>
</dbReference>
<keyword evidence="5 6" id="KW-0449">Lipoprotein</keyword>
<name>A0A5B7YCQ7_9ALTE</name>
<evidence type="ECO:0000256" key="2">
    <source>
        <dbReference type="ARBA" id="ARBA00023136"/>
    </source>
</evidence>
<evidence type="ECO:0000313" key="8">
    <source>
        <dbReference type="Proteomes" id="UP000304912"/>
    </source>
</evidence>
<keyword evidence="1 6" id="KW-0732">Signal</keyword>